<accession>A0A0E9TL10</accession>
<organism evidence="2">
    <name type="scientific">Anguilla anguilla</name>
    <name type="common">European freshwater eel</name>
    <name type="synonym">Muraena anguilla</name>
    <dbReference type="NCBI Taxonomy" id="7936"/>
    <lineage>
        <taxon>Eukaryota</taxon>
        <taxon>Metazoa</taxon>
        <taxon>Chordata</taxon>
        <taxon>Craniata</taxon>
        <taxon>Vertebrata</taxon>
        <taxon>Euteleostomi</taxon>
        <taxon>Actinopterygii</taxon>
        <taxon>Neopterygii</taxon>
        <taxon>Teleostei</taxon>
        <taxon>Anguilliformes</taxon>
        <taxon>Anguillidae</taxon>
        <taxon>Anguilla</taxon>
    </lineage>
</organism>
<sequence>MQRIALSWVLAQLVWKQLFLSGSDCRRLNTVDHCHLDAAGVQSACKSLCS</sequence>
<evidence type="ECO:0000256" key="1">
    <source>
        <dbReference type="SAM" id="SignalP"/>
    </source>
</evidence>
<protein>
    <submittedName>
        <fullName evidence="2">Uncharacterized protein</fullName>
    </submittedName>
</protein>
<proteinExistence type="predicted"/>
<dbReference type="AlphaFoldDB" id="A0A0E9TL10"/>
<reference evidence="2" key="2">
    <citation type="journal article" date="2015" name="Fish Shellfish Immunol.">
        <title>Early steps in the European eel (Anguilla anguilla)-Vibrio vulnificus interaction in the gills: Role of the RtxA13 toxin.</title>
        <authorList>
            <person name="Callol A."/>
            <person name="Pajuelo D."/>
            <person name="Ebbesson L."/>
            <person name="Teles M."/>
            <person name="MacKenzie S."/>
            <person name="Amaro C."/>
        </authorList>
    </citation>
    <scope>NUCLEOTIDE SEQUENCE</scope>
</reference>
<reference evidence="2" key="1">
    <citation type="submission" date="2014-11" db="EMBL/GenBank/DDBJ databases">
        <authorList>
            <person name="Amaro Gonzalez C."/>
        </authorList>
    </citation>
    <scope>NUCLEOTIDE SEQUENCE</scope>
</reference>
<keyword evidence="1" id="KW-0732">Signal</keyword>
<feature type="chain" id="PRO_5002433424" evidence="1">
    <location>
        <begin position="26"/>
        <end position="50"/>
    </location>
</feature>
<evidence type="ECO:0000313" key="2">
    <source>
        <dbReference type="EMBL" id="JAH54354.1"/>
    </source>
</evidence>
<feature type="signal peptide" evidence="1">
    <location>
        <begin position="1"/>
        <end position="25"/>
    </location>
</feature>
<dbReference type="EMBL" id="GBXM01054223">
    <property type="protein sequence ID" value="JAH54354.1"/>
    <property type="molecule type" value="Transcribed_RNA"/>
</dbReference>
<name>A0A0E9TL10_ANGAN</name>